<name>A0A8C5LQF6_9ANUR</name>
<dbReference type="InterPro" id="IPR019734">
    <property type="entry name" value="TPR_rpt"/>
</dbReference>
<dbReference type="GeneTree" id="ENSGT00940000158514"/>
<dbReference type="SUPFAM" id="SSF54534">
    <property type="entry name" value="FKBP-like"/>
    <property type="match status" value="1"/>
</dbReference>
<keyword evidence="7" id="KW-1185">Reference proteome</keyword>
<keyword evidence="2" id="KW-0677">Repeat</keyword>
<dbReference type="PROSITE" id="PS50059">
    <property type="entry name" value="FKBP_PPIASE"/>
    <property type="match status" value="1"/>
</dbReference>
<comment type="similarity">
    <text evidence="1">Belongs to the FKBP6 family.</text>
</comment>
<evidence type="ECO:0000259" key="5">
    <source>
        <dbReference type="PROSITE" id="PS50059"/>
    </source>
</evidence>
<dbReference type="OrthoDB" id="8116123at2759"/>
<dbReference type="Ensembl" id="ENSLLET00000000859.1">
    <property type="protein sequence ID" value="ENSLLEP00000000829.1"/>
    <property type="gene ID" value="ENSLLEG00000000533.1"/>
</dbReference>
<comment type="catalytic activity">
    <reaction evidence="4">
        <text>[protein]-peptidylproline (omega=180) = [protein]-peptidylproline (omega=0)</text>
        <dbReference type="Rhea" id="RHEA:16237"/>
        <dbReference type="Rhea" id="RHEA-COMP:10747"/>
        <dbReference type="Rhea" id="RHEA-COMP:10748"/>
        <dbReference type="ChEBI" id="CHEBI:83833"/>
        <dbReference type="ChEBI" id="CHEBI:83834"/>
        <dbReference type="EC" id="5.2.1.8"/>
    </reaction>
</comment>
<evidence type="ECO:0000256" key="3">
    <source>
        <dbReference type="ARBA" id="ARBA00022803"/>
    </source>
</evidence>
<reference evidence="6" key="1">
    <citation type="submission" date="2025-08" db="UniProtKB">
        <authorList>
            <consortium name="Ensembl"/>
        </authorList>
    </citation>
    <scope>IDENTIFICATION</scope>
</reference>
<dbReference type="Proteomes" id="UP000694569">
    <property type="component" value="Unplaced"/>
</dbReference>
<dbReference type="Pfam" id="PF00254">
    <property type="entry name" value="FKBP_C"/>
    <property type="match status" value="1"/>
</dbReference>
<dbReference type="InterPro" id="IPR001179">
    <property type="entry name" value="PPIase_FKBP_dom"/>
</dbReference>
<keyword evidence="3" id="KW-0802">TPR repeat</keyword>
<dbReference type="GO" id="GO:0005737">
    <property type="term" value="C:cytoplasm"/>
    <property type="evidence" value="ECO:0007669"/>
    <property type="project" value="TreeGrafter"/>
</dbReference>
<accession>A0A8C5LQF6</accession>
<evidence type="ECO:0000256" key="1">
    <source>
        <dbReference type="ARBA" id="ARBA00009648"/>
    </source>
</evidence>
<reference evidence="6" key="2">
    <citation type="submission" date="2025-09" db="UniProtKB">
        <authorList>
            <consortium name="Ensembl"/>
        </authorList>
    </citation>
    <scope>IDENTIFICATION</scope>
</reference>
<dbReference type="EC" id="5.2.1.8" evidence="4"/>
<dbReference type="InterPro" id="IPR046357">
    <property type="entry name" value="PPIase_dom_sf"/>
</dbReference>
<dbReference type="GO" id="GO:0003755">
    <property type="term" value="F:peptidyl-prolyl cis-trans isomerase activity"/>
    <property type="evidence" value="ECO:0007669"/>
    <property type="project" value="UniProtKB-KW"/>
</dbReference>
<sequence>IGGIAGGASVFQQLGQHLEDVSGDRGVLKEVIRAGSGQKPDANRLKYSGYLEHADKPFDTNCFHRCPKLMKIGEDVTLLGMEIGLLTMQKGELSRFIYSPEYAFGNMGCPPLIPPSATVLFEVELLDFLDTAESDWFCNLTPKQQSTFPLDKVLKIANTEKEFGNYLFKRNGFEYAKDRYKKASSLLSERSSLMEDCRPLDAVSLCVNLNLSLAYLKLQRPSRALIWGERALRIDGKNTKALFRCGQACLEMKEYKKAQDFLIAAQKLEPFNLEINSELKRLSSCYQDFKDQEKEMCRRMFATHSSTAALI</sequence>
<dbReference type="GO" id="GO:0007283">
    <property type="term" value="P:spermatogenesis"/>
    <property type="evidence" value="ECO:0007669"/>
    <property type="project" value="TreeGrafter"/>
</dbReference>
<dbReference type="AlphaFoldDB" id="A0A8C5LQF6"/>
<dbReference type="Gene3D" id="1.25.40.10">
    <property type="entry name" value="Tetratricopeptide repeat domain"/>
    <property type="match status" value="1"/>
</dbReference>
<dbReference type="PANTHER" id="PTHR46674:SF1">
    <property type="entry name" value="INACTIVE PEPTIDYL-PROLYL CIS-TRANS ISOMERASE FKBP6"/>
    <property type="match status" value="1"/>
</dbReference>
<evidence type="ECO:0000313" key="7">
    <source>
        <dbReference type="Proteomes" id="UP000694569"/>
    </source>
</evidence>
<dbReference type="PANTHER" id="PTHR46674">
    <property type="entry name" value="INACTIVE PEPTIDYL-PROLYL CIS-TRANS ISOMERASE FKBP6"/>
    <property type="match status" value="1"/>
</dbReference>
<dbReference type="Gene3D" id="3.10.50.40">
    <property type="match status" value="1"/>
</dbReference>
<dbReference type="GO" id="GO:0034587">
    <property type="term" value="P:piRNA processing"/>
    <property type="evidence" value="ECO:0007669"/>
    <property type="project" value="TreeGrafter"/>
</dbReference>
<feature type="domain" description="PPIase FKBP-type" evidence="5">
    <location>
        <begin position="40"/>
        <end position="129"/>
    </location>
</feature>
<dbReference type="SUPFAM" id="SSF48452">
    <property type="entry name" value="TPR-like"/>
    <property type="match status" value="1"/>
</dbReference>
<evidence type="ECO:0000256" key="2">
    <source>
        <dbReference type="ARBA" id="ARBA00022737"/>
    </source>
</evidence>
<evidence type="ECO:0000256" key="4">
    <source>
        <dbReference type="PROSITE-ProRule" id="PRU00277"/>
    </source>
</evidence>
<evidence type="ECO:0000313" key="6">
    <source>
        <dbReference type="Ensembl" id="ENSLLEP00000000829.1"/>
    </source>
</evidence>
<dbReference type="InterPro" id="IPR042282">
    <property type="entry name" value="FKBP6/shu"/>
</dbReference>
<keyword evidence="4" id="KW-0413">Isomerase</keyword>
<dbReference type="SMART" id="SM00028">
    <property type="entry name" value="TPR"/>
    <property type="match status" value="3"/>
</dbReference>
<gene>
    <name evidence="6" type="primary">FKBP6</name>
</gene>
<dbReference type="InterPro" id="IPR011990">
    <property type="entry name" value="TPR-like_helical_dom_sf"/>
</dbReference>
<organism evidence="6 7">
    <name type="scientific">Leptobrachium leishanense</name>
    <name type="common">Leishan spiny toad</name>
    <dbReference type="NCBI Taxonomy" id="445787"/>
    <lineage>
        <taxon>Eukaryota</taxon>
        <taxon>Metazoa</taxon>
        <taxon>Chordata</taxon>
        <taxon>Craniata</taxon>
        <taxon>Vertebrata</taxon>
        <taxon>Euteleostomi</taxon>
        <taxon>Amphibia</taxon>
        <taxon>Batrachia</taxon>
        <taxon>Anura</taxon>
        <taxon>Pelobatoidea</taxon>
        <taxon>Megophryidae</taxon>
        <taxon>Leptobrachium</taxon>
    </lineage>
</organism>
<proteinExistence type="inferred from homology"/>
<keyword evidence="4" id="KW-0697">Rotamase</keyword>
<dbReference type="GO" id="GO:0051879">
    <property type="term" value="F:Hsp90 protein binding"/>
    <property type="evidence" value="ECO:0007669"/>
    <property type="project" value="TreeGrafter"/>
</dbReference>
<protein>
    <recommendedName>
        <fullName evidence="4">peptidylprolyl isomerase</fullName>
        <ecNumber evidence="4">5.2.1.8</ecNumber>
    </recommendedName>
</protein>